<keyword evidence="9" id="KW-1185">Reference proteome</keyword>
<evidence type="ECO:0000256" key="7">
    <source>
        <dbReference type="SAM" id="Phobius"/>
    </source>
</evidence>
<dbReference type="CDD" id="cd23507">
    <property type="entry name" value="hydrophobin_I"/>
    <property type="match status" value="1"/>
</dbReference>
<evidence type="ECO:0000256" key="3">
    <source>
        <dbReference type="ARBA" id="ARBA00022512"/>
    </source>
</evidence>
<dbReference type="GO" id="GO:0009277">
    <property type="term" value="C:fungal-type cell wall"/>
    <property type="evidence" value="ECO:0007669"/>
    <property type="project" value="InterPro"/>
</dbReference>
<evidence type="ECO:0000256" key="6">
    <source>
        <dbReference type="RuleBase" id="RU365009"/>
    </source>
</evidence>
<reference evidence="8 9" key="1">
    <citation type="journal article" date="2014" name="PLoS Genet.">
        <title>Analysis of the Phlebiopsis gigantea genome, transcriptome and secretome provides insight into its pioneer colonization strategies of wood.</title>
        <authorList>
            <person name="Hori C."/>
            <person name="Ishida T."/>
            <person name="Igarashi K."/>
            <person name="Samejima M."/>
            <person name="Suzuki H."/>
            <person name="Master E."/>
            <person name="Ferreira P."/>
            <person name="Ruiz-Duenas F.J."/>
            <person name="Held B."/>
            <person name="Canessa P."/>
            <person name="Larrondo L.F."/>
            <person name="Schmoll M."/>
            <person name="Druzhinina I.S."/>
            <person name="Kubicek C.P."/>
            <person name="Gaskell J.A."/>
            <person name="Kersten P."/>
            <person name="St John F."/>
            <person name="Glasner J."/>
            <person name="Sabat G."/>
            <person name="Splinter BonDurant S."/>
            <person name="Syed K."/>
            <person name="Yadav J."/>
            <person name="Mgbeahuruike A.C."/>
            <person name="Kovalchuk A."/>
            <person name="Asiegbu F.O."/>
            <person name="Lackner G."/>
            <person name="Hoffmeister D."/>
            <person name="Rencoret J."/>
            <person name="Gutierrez A."/>
            <person name="Sun H."/>
            <person name="Lindquist E."/>
            <person name="Barry K."/>
            <person name="Riley R."/>
            <person name="Grigoriev I.V."/>
            <person name="Henrissat B."/>
            <person name="Kues U."/>
            <person name="Berka R.M."/>
            <person name="Martinez A.T."/>
            <person name="Covert S.F."/>
            <person name="Blanchette R.A."/>
            <person name="Cullen D."/>
        </authorList>
    </citation>
    <scope>NUCLEOTIDE SEQUENCE [LARGE SCALE GENOMIC DNA]</scope>
    <source>
        <strain evidence="8 9">11061_1 CR5-6</strain>
    </source>
</reference>
<keyword evidence="4 6" id="KW-0964">Secreted</keyword>
<gene>
    <name evidence="8" type="ORF">PHLGIDRAFT_124694</name>
</gene>
<evidence type="ECO:0000313" key="8">
    <source>
        <dbReference type="EMBL" id="KIP11528.1"/>
    </source>
</evidence>
<keyword evidence="7" id="KW-0472">Membrane</keyword>
<dbReference type="HOGENOM" id="CLU_105134_1_2_1"/>
<evidence type="ECO:0000256" key="1">
    <source>
        <dbReference type="ARBA" id="ARBA00004191"/>
    </source>
</evidence>
<feature type="transmembrane region" description="Helical" evidence="7">
    <location>
        <begin position="25"/>
        <end position="45"/>
    </location>
</feature>
<dbReference type="EMBL" id="KN840445">
    <property type="protein sequence ID" value="KIP11528.1"/>
    <property type="molecule type" value="Genomic_DNA"/>
</dbReference>
<keyword evidence="7" id="KW-0812">Transmembrane</keyword>
<dbReference type="InterPro" id="IPR001338">
    <property type="entry name" value="Class_I_Hydrophobin"/>
</dbReference>
<evidence type="ECO:0000256" key="5">
    <source>
        <dbReference type="ARBA" id="ARBA00023157"/>
    </source>
</evidence>
<dbReference type="OrthoDB" id="4225815at2759"/>
<keyword evidence="5 6" id="KW-1015">Disulfide bond</keyword>
<evidence type="ECO:0000256" key="4">
    <source>
        <dbReference type="ARBA" id="ARBA00022525"/>
    </source>
</evidence>
<dbReference type="GO" id="GO:0005199">
    <property type="term" value="F:structural constituent of cell wall"/>
    <property type="evidence" value="ECO:0007669"/>
    <property type="project" value="InterPro"/>
</dbReference>
<proteinExistence type="inferred from homology"/>
<dbReference type="AlphaFoldDB" id="A0A0C3PUW2"/>
<dbReference type="Proteomes" id="UP000053257">
    <property type="component" value="Unassembled WGS sequence"/>
</dbReference>
<comment type="similarity">
    <text evidence="2 6">Belongs to the fungal hydrophobin family.</text>
</comment>
<dbReference type="Pfam" id="PF01185">
    <property type="entry name" value="Hydrophobin"/>
    <property type="match status" value="1"/>
</dbReference>
<evidence type="ECO:0000256" key="2">
    <source>
        <dbReference type="ARBA" id="ARBA00010446"/>
    </source>
</evidence>
<accession>A0A0C3PUW2</accession>
<organism evidence="8 9">
    <name type="scientific">Phlebiopsis gigantea (strain 11061_1 CR5-6)</name>
    <name type="common">White-rot fungus</name>
    <name type="synonym">Peniophora gigantea</name>
    <dbReference type="NCBI Taxonomy" id="745531"/>
    <lineage>
        <taxon>Eukaryota</taxon>
        <taxon>Fungi</taxon>
        <taxon>Dikarya</taxon>
        <taxon>Basidiomycota</taxon>
        <taxon>Agaricomycotina</taxon>
        <taxon>Agaricomycetes</taxon>
        <taxon>Polyporales</taxon>
        <taxon>Phanerochaetaceae</taxon>
        <taxon>Phlebiopsis</taxon>
    </lineage>
</organism>
<keyword evidence="6" id="KW-0732">Signal</keyword>
<feature type="transmembrane region" description="Helical" evidence="7">
    <location>
        <begin position="100"/>
        <end position="118"/>
    </location>
</feature>
<sequence length="159" mass="16037">MDETPGQAPAQPIAEPKMFSRVSVVLFYAFFAFALLAAATPAPALDNAKRWATPTTPATVTTTITVTAPAATVTAVNQCNTGSIQCCQGVQSASLASSGLILGLLGIVLSTLDVLLGLQCSPIQIVGIGSGDGCEANVVCCENNSVGGLISIGCIPIIL</sequence>
<comment type="subcellular location">
    <subcellularLocation>
        <location evidence="1 6">Secreted</location>
        <location evidence="1 6">Cell wall</location>
    </subcellularLocation>
</comment>
<dbReference type="STRING" id="745531.A0A0C3PUW2"/>
<dbReference type="SMART" id="SM00075">
    <property type="entry name" value="HYDRO"/>
    <property type="match status" value="1"/>
</dbReference>
<evidence type="ECO:0000313" key="9">
    <source>
        <dbReference type="Proteomes" id="UP000053257"/>
    </source>
</evidence>
<protein>
    <recommendedName>
        <fullName evidence="6">Hydrophobin</fullName>
    </recommendedName>
</protein>
<keyword evidence="7" id="KW-1133">Transmembrane helix</keyword>
<name>A0A0C3PUW2_PHLG1</name>
<keyword evidence="3 6" id="KW-0134">Cell wall</keyword>